<evidence type="ECO:0000313" key="2">
    <source>
        <dbReference type="Proteomes" id="UP000283497"/>
    </source>
</evidence>
<evidence type="ECO:0000313" key="1">
    <source>
        <dbReference type="EMBL" id="RHK35107.1"/>
    </source>
</evidence>
<comment type="caution">
    <text evidence="1">The sequence shown here is derived from an EMBL/GenBank/DDBJ whole genome shotgun (WGS) entry which is preliminary data.</text>
</comment>
<dbReference type="Proteomes" id="UP000283497">
    <property type="component" value="Unassembled WGS sequence"/>
</dbReference>
<name>A0A415G476_9FIRM</name>
<sequence>MDLLENQKLYHKTMKQEFHLKIGGINMCMYCERRTDVKFGWEQPKLPYHNNMPFSSNLNGNVLENDKWDGVIHDYQTATPELILTCPGYFNGEGVGAIYIPIKYCPECGRKLGKECIMKKKFWEYILENFTIDNNGRKIIYNIIDWVWMQSMDKEDSVNTLDFLLDGIGIKKEEIEQFIDWN</sequence>
<dbReference type="EMBL" id="QRNJ01000068">
    <property type="protein sequence ID" value="RHK35107.1"/>
    <property type="molecule type" value="Genomic_DNA"/>
</dbReference>
<dbReference type="AlphaFoldDB" id="A0A415G476"/>
<proteinExistence type="predicted"/>
<dbReference type="RefSeq" id="WP_118315075.1">
    <property type="nucleotide sequence ID" value="NZ_QRNJ01000068.1"/>
</dbReference>
<protein>
    <submittedName>
        <fullName evidence="1">Uncharacterized protein</fullName>
    </submittedName>
</protein>
<reference evidence="1 2" key="1">
    <citation type="submission" date="2018-08" db="EMBL/GenBank/DDBJ databases">
        <title>A genome reference for cultivated species of the human gut microbiota.</title>
        <authorList>
            <person name="Zou Y."/>
            <person name="Xue W."/>
            <person name="Luo G."/>
        </authorList>
    </citation>
    <scope>NUCLEOTIDE SEQUENCE [LARGE SCALE GENOMIC DNA]</scope>
    <source>
        <strain evidence="1 2">AF45-14BH</strain>
    </source>
</reference>
<accession>A0A415G476</accession>
<gene>
    <name evidence="1" type="ORF">DW068_13870</name>
</gene>
<organism evidence="1 2">
    <name type="scientific">Anaerobutyricum hallii</name>
    <dbReference type="NCBI Taxonomy" id="39488"/>
    <lineage>
        <taxon>Bacteria</taxon>
        <taxon>Bacillati</taxon>
        <taxon>Bacillota</taxon>
        <taxon>Clostridia</taxon>
        <taxon>Lachnospirales</taxon>
        <taxon>Lachnospiraceae</taxon>
        <taxon>Anaerobutyricum</taxon>
    </lineage>
</organism>